<dbReference type="GO" id="GO:0006633">
    <property type="term" value="P:fatty acid biosynthetic process"/>
    <property type="evidence" value="ECO:0007669"/>
    <property type="project" value="TreeGrafter"/>
</dbReference>
<evidence type="ECO:0000256" key="1">
    <source>
        <dbReference type="ARBA" id="ARBA00005179"/>
    </source>
</evidence>
<evidence type="ECO:0000256" key="2">
    <source>
        <dbReference type="ARBA" id="ARBA00022450"/>
    </source>
</evidence>
<dbReference type="GO" id="GO:0008270">
    <property type="term" value="F:zinc ion binding"/>
    <property type="evidence" value="ECO:0007669"/>
    <property type="project" value="InterPro"/>
</dbReference>
<dbReference type="SMART" id="SM00827">
    <property type="entry name" value="PKS_AT"/>
    <property type="match status" value="1"/>
</dbReference>
<dbReference type="InterPro" id="IPR049551">
    <property type="entry name" value="PKS_DH_C"/>
</dbReference>
<dbReference type="InterPro" id="IPR016039">
    <property type="entry name" value="Thiolase-like"/>
</dbReference>
<dbReference type="Pfam" id="PF13602">
    <property type="entry name" value="ADH_zinc_N_2"/>
    <property type="match status" value="1"/>
</dbReference>
<keyword evidence="5" id="KW-0521">NADP</keyword>
<protein>
    <submittedName>
        <fullName evidence="13">Type I Iterative PKS</fullName>
    </submittedName>
</protein>
<dbReference type="InterPro" id="IPR016035">
    <property type="entry name" value="Acyl_Trfase/lysoPLipase"/>
</dbReference>
<dbReference type="RefSeq" id="XP_047843978.1">
    <property type="nucleotide sequence ID" value="XM_047987987.1"/>
</dbReference>
<feature type="domain" description="PKS/mFAS DH" evidence="12">
    <location>
        <begin position="868"/>
        <end position="1189"/>
    </location>
</feature>
<dbReference type="InterPro" id="IPR013217">
    <property type="entry name" value="Methyltransf_12"/>
</dbReference>
<dbReference type="InterPro" id="IPR020841">
    <property type="entry name" value="PKS_Beta-ketoAc_synthase_dom"/>
</dbReference>
<dbReference type="SUPFAM" id="SSF50129">
    <property type="entry name" value="GroES-like"/>
    <property type="match status" value="1"/>
</dbReference>
<dbReference type="SUPFAM" id="SSF53901">
    <property type="entry name" value="Thiolase-like"/>
    <property type="match status" value="1"/>
</dbReference>
<dbReference type="InterPro" id="IPR049552">
    <property type="entry name" value="PKS_DH_N"/>
</dbReference>
<dbReference type="OrthoDB" id="329835at2759"/>
<evidence type="ECO:0000313" key="13">
    <source>
        <dbReference type="EMBL" id="UNI20497.1"/>
    </source>
</evidence>
<evidence type="ECO:0000256" key="4">
    <source>
        <dbReference type="ARBA" id="ARBA00022679"/>
    </source>
</evidence>
<dbReference type="InterPro" id="IPR002328">
    <property type="entry name" value="ADH_Zn_CS"/>
</dbReference>
<dbReference type="Pfam" id="PF23297">
    <property type="entry name" value="ACP_SdgA_C"/>
    <property type="match status" value="1"/>
</dbReference>
<evidence type="ECO:0000256" key="3">
    <source>
        <dbReference type="ARBA" id="ARBA00022553"/>
    </source>
</evidence>
<dbReference type="Pfam" id="PF00698">
    <property type="entry name" value="Acyl_transf_1"/>
    <property type="match status" value="1"/>
</dbReference>
<dbReference type="InterPro" id="IPR057326">
    <property type="entry name" value="KR_dom"/>
</dbReference>
<dbReference type="Pfam" id="PF08242">
    <property type="entry name" value="Methyltransf_12"/>
    <property type="match status" value="1"/>
</dbReference>
<dbReference type="CDD" id="cd05195">
    <property type="entry name" value="enoyl_red"/>
    <property type="match status" value="1"/>
</dbReference>
<dbReference type="SMART" id="SM00829">
    <property type="entry name" value="PKS_ER"/>
    <property type="match status" value="1"/>
</dbReference>
<dbReference type="Pfam" id="PF08240">
    <property type="entry name" value="ADH_N"/>
    <property type="match status" value="1"/>
</dbReference>
<dbReference type="PROSITE" id="PS00012">
    <property type="entry name" value="PHOSPHOPANTETHEINE"/>
    <property type="match status" value="1"/>
</dbReference>
<evidence type="ECO:0000256" key="7">
    <source>
        <dbReference type="ARBA" id="ARBA00023268"/>
    </source>
</evidence>
<dbReference type="PROSITE" id="PS52004">
    <property type="entry name" value="KS3_2"/>
    <property type="match status" value="1"/>
</dbReference>
<dbReference type="InterPro" id="IPR050091">
    <property type="entry name" value="PKS_NRPS_Biosynth_Enz"/>
</dbReference>
<dbReference type="Pfam" id="PF21089">
    <property type="entry name" value="PKS_DH_N"/>
    <property type="match status" value="1"/>
</dbReference>
<dbReference type="InterPro" id="IPR036291">
    <property type="entry name" value="NAD(P)-bd_dom_sf"/>
</dbReference>
<feature type="domain" description="Ketosynthase family 3 (KS3)" evidence="11">
    <location>
        <begin position="1"/>
        <end position="368"/>
    </location>
</feature>
<keyword evidence="4" id="KW-0808">Transferase</keyword>
<dbReference type="InterPro" id="IPR011032">
    <property type="entry name" value="GroES-like_sf"/>
</dbReference>
<dbReference type="SMART" id="SM00822">
    <property type="entry name" value="PKS_KR"/>
    <property type="match status" value="1"/>
</dbReference>
<dbReference type="InterPro" id="IPR020806">
    <property type="entry name" value="PKS_PP-bd"/>
</dbReference>
<dbReference type="InterPro" id="IPR002364">
    <property type="entry name" value="Quin_OxRdtase/zeta-crystal_CS"/>
</dbReference>
<name>A0A9Q8QL17_9HYPO</name>
<dbReference type="SMART" id="SM00826">
    <property type="entry name" value="PKS_DH"/>
    <property type="match status" value="1"/>
</dbReference>
<feature type="active site" description="Proton acceptor; for dehydratase activity" evidence="9">
    <location>
        <position position="900"/>
    </location>
</feature>
<accession>A0A9Q8QL17</accession>
<dbReference type="InterPro" id="IPR013968">
    <property type="entry name" value="PKS_KR"/>
</dbReference>
<dbReference type="SUPFAM" id="SSF55048">
    <property type="entry name" value="Probable ACP-binding domain of malonyl-CoA ACP transacylase"/>
    <property type="match status" value="1"/>
</dbReference>
<dbReference type="SUPFAM" id="SSF51735">
    <property type="entry name" value="NAD(P)-binding Rossmann-fold domains"/>
    <property type="match status" value="2"/>
</dbReference>
<dbReference type="InterPro" id="IPR049900">
    <property type="entry name" value="PKS_mFAS_DH"/>
</dbReference>
<dbReference type="GeneID" id="72068526"/>
<dbReference type="SUPFAM" id="SSF47336">
    <property type="entry name" value="ACP-like"/>
    <property type="match status" value="1"/>
</dbReference>
<evidence type="ECO:0000259" key="12">
    <source>
        <dbReference type="PROSITE" id="PS52019"/>
    </source>
</evidence>
<keyword evidence="6" id="KW-0560">Oxidoreductase</keyword>
<dbReference type="SMART" id="SM00823">
    <property type="entry name" value="PKS_PP"/>
    <property type="match status" value="1"/>
</dbReference>
<feature type="domain" description="Carrier" evidence="10">
    <location>
        <begin position="2415"/>
        <end position="2492"/>
    </location>
</feature>
<dbReference type="Gene3D" id="3.10.129.110">
    <property type="entry name" value="Polyketide synthase dehydratase"/>
    <property type="match status" value="1"/>
</dbReference>
<gene>
    <name evidence="13" type="ORF">JDV02_006577</name>
</gene>
<dbReference type="InterPro" id="IPR016036">
    <property type="entry name" value="Malonyl_transacylase_ACP-bd"/>
</dbReference>
<proteinExistence type="predicted"/>
<dbReference type="InterPro" id="IPR029063">
    <property type="entry name" value="SAM-dependent_MTases_sf"/>
</dbReference>
<dbReference type="FunFam" id="3.40.50.720:FF:000209">
    <property type="entry name" value="Polyketide synthase Pks12"/>
    <property type="match status" value="1"/>
</dbReference>
<dbReference type="Pfam" id="PF14765">
    <property type="entry name" value="PS-DH"/>
    <property type="match status" value="1"/>
</dbReference>
<dbReference type="GO" id="GO:0016491">
    <property type="term" value="F:oxidoreductase activity"/>
    <property type="evidence" value="ECO:0007669"/>
    <property type="project" value="UniProtKB-KW"/>
</dbReference>
<dbReference type="Gene3D" id="3.40.366.10">
    <property type="entry name" value="Malonyl-Coenzyme A Acyl Carrier Protein, domain 2"/>
    <property type="match status" value="1"/>
</dbReference>
<dbReference type="GO" id="GO:0004312">
    <property type="term" value="F:fatty acid synthase activity"/>
    <property type="evidence" value="ECO:0007669"/>
    <property type="project" value="TreeGrafter"/>
</dbReference>
<dbReference type="EMBL" id="CP086359">
    <property type="protein sequence ID" value="UNI20497.1"/>
    <property type="molecule type" value="Genomic_DNA"/>
</dbReference>
<dbReference type="CDD" id="cd00833">
    <property type="entry name" value="PKS"/>
    <property type="match status" value="1"/>
</dbReference>
<dbReference type="InterPro" id="IPR001227">
    <property type="entry name" value="Ac_transferase_dom_sf"/>
</dbReference>
<evidence type="ECO:0000313" key="14">
    <source>
        <dbReference type="Proteomes" id="UP000829364"/>
    </source>
</evidence>
<dbReference type="PROSITE" id="PS52019">
    <property type="entry name" value="PKS_MFAS_DH"/>
    <property type="match status" value="1"/>
</dbReference>
<dbReference type="GO" id="GO:0044550">
    <property type="term" value="P:secondary metabolite biosynthetic process"/>
    <property type="evidence" value="ECO:0007669"/>
    <property type="project" value="TreeGrafter"/>
</dbReference>
<organism evidence="13 14">
    <name type="scientific">Purpureocillium takamizusanense</name>
    <dbReference type="NCBI Taxonomy" id="2060973"/>
    <lineage>
        <taxon>Eukaryota</taxon>
        <taxon>Fungi</taxon>
        <taxon>Dikarya</taxon>
        <taxon>Ascomycota</taxon>
        <taxon>Pezizomycotina</taxon>
        <taxon>Sordariomycetes</taxon>
        <taxon>Hypocreomycetidae</taxon>
        <taxon>Hypocreales</taxon>
        <taxon>Ophiocordycipitaceae</taxon>
        <taxon>Purpureocillium</taxon>
    </lineage>
</organism>
<evidence type="ECO:0000256" key="9">
    <source>
        <dbReference type="PROSITE-ProRule" id="PRU01363"/>
    </source>
</evidence>
<keyword evidence="14" id="KW-1185">Reference proteome</keyword>
<dbReference type="Gene3D" id="3.40.50.720">
    <property type="entry name" value="NAD(P)-binding Rossmann-like Domain"/>
    <property type="match status" value="1"/>
</dbReference>
<evidence type="ECO:0000256" key="8">
    <source>
        <dbReference type="ARBA" id="ARBA00023315"/>
    </source>
</evidence>
<dbReference type="PROSITE" id="PS00059">
    <property type="entry name" value="ADH_ZINC"/>
    <property type="match status" value="1"/>
</dbReference>
<keyword evidence="8" id="KW-0012">Acyltransferase</keyword>
<dbReference type="Gene3D" id="3.40.47.10">
    <property type="match status" value="1"/>
</dbReference>
<dbReference type="KEGG" id="ptkz:JDV02_006577"/>
<comment type="pathway">
    <text evidence="1">Secondary metabolite biosynthesis.</text>
</comment>
<feature type="active site" description="Proton donor; for dehydratase activity" evidence="9">
    <location>
        <position position="1099"/>
    </location>
</feature>
<dbReference type="Gene3D" id="1.10.1200.10">
    <property type="entry name" value="ACP-like"/>
    <property type="match status" value="1"/>
</dbReference>
<dbReference type="InterPro" id="IPR014043">
    <property type="entry name" value="Acyl_transferase_dom"/>
</dbReference>
<dbReference type="InterPro" id="IPR013154">
    <property type="entry name" value="ADH-like_N"/>
</dbReference>
<evidence type="ECO:0000259" key="11">
    <source>
        <dbReference type="PROSITE" id="PS52004"/>
    </source>
</evidence>
<dbReference type="GO" id="GO:1901336">
    <property type="term" value="P:lactone biosynthetic process"/>
    <property type="evidence" value="ECO:0007669"/>
    <property type="project" value="UniProtKB-ARBA"/>
</dbReference>
<dbReference type="Pfam" id="PF08659">
    <property type="entry name" value="KR"/>
    <property type="match status" value="1"/>
</dbReference>
<dbReference type="Pfam" id="PF00109">
    <property type="entry name" value="ketoacyl-synt"/>
    <property type="match status" value="1"/>
</dbReference>
<evidence type="ECO:0000259" key="10">
    <source>
        <dbReference type="PROSITE" id="PS50075"/>
    </source>
</evidence>
<dbReference type="Gene3D" id="3.30.70.3290">
    <property type="match status" value="1"/>
</dbReference>
<dbReference type="Proteomes" id="UP000829364">
    <property type="component" value="Chromosome 6"/>
</dbReference>
<feature type="region of interest" description="C-terminal hotdog fold" evidence="9">
    <location>
        <begin position="1034"/>
        <end position="1189"/>
    </location>
</feature>
<reference evidence="13" key="1">
    <citation type="submission" date="2021-11" db="EMBL/GenBank/DDBJ databases">
        <title>Purpureocillium_takamizusanense_genome.</title>
        <authorList>
            <person name="Nguyen N.-H."/>
        </authorList>
    </citation>
    <scope>NUCLEOTIDE SEQUENCE</scope>
    <source>
        <strain evidence="13">PT3</strain>
    </source>
</reference>
<sequence length="2501" mass="273361">MVCDGGYFLDQDVSRWDAPFFSCSVSEARALDPQQRLLLEVAYESLESAGIPIEAIAETDTACFVGGCSEDYRAVISRDAHAAPQYARTGNSLSMLANRVSWFFNLRGPSVTCDTACSSSLAALHLACETIRSESNPTRCALVGGANLILHPDDQCALNALGFLSPDSRCFSFDSRANGYARGEGIGMIVLKHIDDALRDGDPIRAVVRGTGLNSDGRTAGIVLPNAEAQERLIRDTYKLAGLGMSDTQYVELHGTGTKVGDPAEVSAVSKTIAGHGKTVYCGSVKSCIGHTEGAAGIAAVIKCVLCLERGVITPNLNFIKANPRLRLGASGIEIATSTIPWPRCKVRRCSINNFGFGGTNAHAIIDDAYNYLRLRDKLPASMSTKLLHPRESAKIPQSRLFVLSAPEQDAVTRQRLAHADYVEHESRFTRDTLPHLASTLSQRRSIFQWRHAVVASSKDELSVRWRDGSVKPLKAGACPNVAFAFTGQGAQWYAMGRELVSYPVFASSLRQSATCLTGMGCSWDAWDELMAGEGESNVNKAEYSQPLCLALQIALVDLARQWGVKPSAVVGHSSGEIAAAYAASALSREDCLKVAYHRGLASNMAKARKPNGSMLAVGLSPRDVEPYLTTTGDAVVVACINSPESVTLAGDKAALQDLEAHFKEQQIFCRMLQVENAYHSPQMFSVREEYKAQISDISPQSESSSVMFYSTVRGCRIPTAQLTADYWADNMCSTVLFLDALDDMLYADIESRQRKPKSETPSLILEIGPHGALAAPIKQFKVARGGMEDLSYHSLLSRGQDATVTSMGAAGSLWARGVPVKLNMVNNVGEFSNVLTNAPSYQWNHSASYWHESRQSRNHRFPEFPRHDLIGMRLDTCNPLEPVWKNHLRVSELPWLQDHRIHGDIVFPAAGMICSFIEAAKQVAHSEGSSHVVSGFELRELSVTKALVIPNNDTGTEVHVCLKRRKVGMDDAGPWFECSYYSCQEDDVFVQHAAGLLQIERSKEAAAVDRGKEEREEILAFQKRWDSQRAMCEKPVTRSSHYKFCEDQGLCFGKTFQGLTKVRQKESTVAFEIKIADTRACMPEFRESDYVVHPATLDAVLQAMMVVVPRMDGIESQLWVPTGAASMRISNDISRAHGAVLQGVAESSHTGVREMTGSLLVRDGRQGTLPAIIMNDFKFSGLGTAQKSPSQSDGSLSTLYASVTWKPDLSLVDDQSLRSMVVRDHQGEAANMVQFCSEAYSLVNQLCRLALPKLDCSSTSLPPHLRKYAAWVRNRCSYKKAGIVTPSVTADVPSPPNGSLSEPENVAAFICKYPVDGTLLLHAFHSLGAIFAQEKSPLAALMEADNFSQAYQAAYGLHINTQLFQHWFDLKAHKQPTLRVIEIGAGTASTTLPVLQRLGPRRSETPRFSQWTFTDISPGYFENAMKVLQDWKGRVEYKVLDIDNDPTEQGFDAESYDVVLAVNVLHATKDINRALKHCKKLLKPGGNLVLGEYTNPDDLCHFVFGILPGWWAAEDGRENSPLLSQSQWHDALQIAGFSGADVCLADNDDPTAHRMSTIVSTKPRERIPLRDVIVVVMVSSSGLTKSLASDVCRRFQRLGHRATVKDVAAAVADASGKTVIALLEYDEPFLGKAQQVEFEHAKHLLLHSRETLWVTRSDLADMPGHPANRIVSGLMRCLKTEDSSRRLYELHFSRPLDGDVETAGVAVCQRLCTIWDADGDGGTLDEMETAERDGAFCIPRYTPDRTMNDSIARATRSVVTPEVGSLVQAGRPLKMTIGQPGMLDTLHFVDDDDGPLLRPLLDEEVEIEVRACGLNFLDIMVAMGQIPRLLFGHEAAGIVRRVGSKSTKFSPGDRVVYIGQGAMRTCIRCHESSAHRLPDAVSLVEGASIPIVYATAYQSLIEVARLQKGESVLIHAAAGGLGQALIQIAKLLDADIFCTVGTELKKQAIVALGVQPDRIFSSRDVSFAKGIRRMTDGRGVDVVVNSLAGEALRQSWHCLASHGRFIEVGKKDMLCNNGLDMQPFLNNAMFAGVNLEAMTVNEPLRCSRLMSKVLKLFEQGAIGSIRPIAVHEFSKVESVFREMQRGSHIGKLVLRVTPESKVLVAPRKSALLRLKPNVTYLLVGGLGGLGRAQALFMAEHGARHLAFISRSGAARAEAEMTVAKLVDSGVEVRVYAGDVADDARLREIIDDISHSMPPVKGVIQGAMVLADSLFHRMSYDQWVAATRPKAQGSWNLHKLLPNDLDFFILLSSLAGIIGSVSQANYAAGNTFQDALVHYRRQRGLAAQSIDLGVIKGIGYVEEHHDSGAWRSPLRLTGVDEQRFIHTLRCALDGTADGVNSLAPQLLVGAGSGGVQQASRKSDPSAGFYWLRSLPHFAYLRQVDVKDTDDAGDNDDEVGESRDIRLLKLCKSMDEAIEAVQKILVAKIARIISIPVADINTTKPVYTYGVDSLVAVELRNWLSMELRSDLSIFDLTSSAPISDVSRKIAGRSQLVPAVVKS</sequence>
<evidence type="ECO:0000256" key="5">
    <source>
        <dbReference type="ARBA" id="ARBA00022857"/>
    </source>
</evidence>
<dbReference type="PROSITE" id="PS50075">
    <property type="entry name" value="CARRIER"/>
    <property type="match status" value="1"/>
</dbReference>
<dbReference type="GO" id="GO:0031177">
    <property type="term" value="F:phosphopantetheine binding"/>
    <property type="evidence" value="ECO:0007669"/>
    <property type="project" value="InterPro"/>
</dbReference>
<dbReference type="Pfam" id="PF02801">
    <property type="entry name" value="Ketoacyl-synt_C"/>
    <property type="match status" value="1"/>
</dbReference>
<dbReference type="Gene3D" id="3.90.180.10">
    <property type="entry name" value="Medium-chain alcohol dehydrogenases, catalytic domain"/>
    <property type="match status" value="1"/>
</dbReference>
<dbReference type="SMART" id="SM00825">
    <property type="entry name" value="PKS_KS"/>
    <property type="match status" value="1"/>
</dbReference>
<dbReference type="SUPFAM" id="SSF52151">
    <property type="entry name" value="FabD/lysophospholipase-like"/>
    <property type="match status" value="1"/>
</dbReference>
<dbReference type="CDD" id="cd02440">
    <property type="entry name" value="AdoMet_MTases"/>
    <property type="match status" value="1"/>
</dbReference>
<keyword evidence="3" id="KW-0597">Phosphoprotein</keyword>
<dbReference type="InterPro" id="IPR020807">
    <property type="entry name" value="PKS_DH"/>
</dbReference>
<dbReference type="Pfam" id="PF16197">
    <property type="entry name" value="KAsynt_C_assoc"/>
    <property type="match status" value="1"/>
</dbReference>
<dbReference type="PROSITE" id="PS01162">
    <property type="entry name" value="QOR_ZETA_CRYSTAL"/>
    <property type="match status" value="1"/>
</dbReference>
<dbReference type="PANTHER" id="PTHR43775">
    <property type="entry name" value="FATTY ACID SYNTHASE"/>
    <property type="match status" value="1"/>
</dbReference>
<keyword evidence="2" id="KW-0596">Phosphopantetheine</keyword>
<dbReference type="InterPro" id="IPR020843">
    <property type="entry name" value="ER"/>
</dbReference>
<dbReference type="InterPro" id="IPR042104">
    <property type="entry name" value="PKS_dehydratase_sf"/>
</dbReference>
<dbReference type="InterPro" id="IPR006162">
    <property type="entry name" value="Ppantetheine_attach_site"/>
</dbReference>
<feature type="region of interest" description="N-terminal hotdog fold" evidence="9">
    <location>
        <begin position="868"/>
        <end position="1005"/>
    </location>
</feature>
<keyword evidence="7" id="KW-0511">Multifunctional enzyme</keyword>
<dbReference type="InterPro" id="IPR014030">
    <property type="entry name" value="Ketoacyl_synth_N"/>
</dbReference>
<dbReference type="InterPro" id="IPR036736">
    <property type="entry name" value="ACP-like_sf"/>
</dbReference>
<dbReference type="Gene3D" id="3.40.50.150">
    <property type="entry name" value="Vaccinia Virus protein VP39"/>
    <property type="match status" value="1"/>
</dbReference>
<dbReference type="InterPro" id="IPR032821">
    <property type="entry name" value="PKS_assoc"/>
</dbReference>
<evidence type="ECO:0000256" key="6">
    <source>
        <dbReference type="ARBA" id="ARBA00023002"/>
    </source>
</evidence>
<dbReference type="InterPro" id="IPR014031">
    <property type="entry name" value="Ketoacyl_synth_C"/>
</dbReference>
<dbReference type="InterPro" id="IPR009081">
    <property type="entry name" value="PP-bd_ACP"/>
</dbReference>
<dbReference type="PANTHER" id="PTHR43775:SF29">
    <property type="entry name" value="ASPERFURANONE POLYKETIDE SYNTHASE AFOG-RELATED"/>
    <property type="match status" value="1"/>
</dbReference>
<dbReference type="SUPFAM" id="SSF53335">
    <property type="entry name" value="S-adenosyl-L-methionine-dependent methyltransferases"/>
    <property type="match status" value="1"/>
</dbReference>